<dbReference type="EMBL" id="JAEUWV010000016">
    <property type="protein sequence ID" value="MCO6395135.1"/>
    <property type="molecule type" value="Genomic_DNA"/>
</dbReference>
<dbReference type="Gene3D" id="3.90.78.10">
    <property type="entry name" value="UDP-N-acetylenolpyruvoylglucosamine reductase, C-terminal domain"/>
    <property type="match status" value="1"/>
</dbReference>
<keyword evidence="10 17" id="KW-0521">NADP</keyword>
<comment type="similarity">
    <text evidence="5 17">Belongs to the MurB family.</text>
</comment>
<dbReference type="GO" id="GO:0009252">
    <property type="term" value="P:peptidoglycan biosynthetic process"/>
    <property type="evidence" value="ECO:0007669"/>
    <property type="project" value="UniProtKB-UniRule"/>
</dbReference>
<dbReference type="GO" id="GO:0051301">
    <property type="term" value="P:cell division"/>
    <property type="evidence" value="ECO:0007669"/>
    <property type="project" value="UniProtKB-KW"/>
</dbReference>
<dbReference type="GO" id="GO:0005829">
    <property type="term" value="C:cytosol"/>
    <property type="evidence" value="ECO:0007669"/>
    <property type="project" value="TreeGrafter"/>
</dbReference>
<keyword evidence="8 17" id="KW-0285">Flavoprotein</keyword>
<dbReference type="InterPro" id="IPR036318">
    <property type="entry name" value="FAD-bd_PCMH-like_sf"/>
</dbReference>
<dbReference type="AlphaFoldDB" id="A0AAW5HZ56"/>
<feature type="domain" description="FAD-binding PCMH-type" evidence="18">
    <location>
        <begin position="35"/>
        <end position="201"/>
    </location>
</feature>
<dbReference type="PROSITE" id="PS51387">
    <property type="entry name" value="FAD_PCMH"/>
    <property type="match status" value="1"/>
</dbReference>
<dbReference type="GO" id="GO:0071949">
    <property type="term" value="F:FAD binding"/>
    <property type="evidence" value="ECO:0007669"/>
    <property type="project" value="InterPro"/>
</dbReference>
<accession>A0AAW5HZ56</accession>
<dbReference type="GO" id="GO:0008762">
    <property type="term" value="F:UDP-N-acetylmuramate dehydrogenase activity"/>
    <property type="evidence" value="ECO:0007669"/>
    <property type="project" value="UniProtKB-UniRule"/>
</dbReference>
<dbReference type="InterPro" id="IPR006094">
    <property type="entry name" value="Oxid_FAD_bind_N"/>
</dbReference>
<dbReference type="PANTHER" id="PTHR21071:SF4">
    <property type="entry name" value="UDP-N-ACETYLENOLPYRUVOYLGLUCOSAMINE REDUCTASE"/>
    <property type="match status" value="1"/>
</dbReference>
<comment type="catalytic activity">
    <reaction evidence="16 17">
        <text>UDP-N-acetyl-alpha-D-muramate + NADP(+) = UDP-N-acetyl-3-O-(1-carboxyvinyl)-alpha-D-glucosamine + NADPH + H(+)</text>
        <dbReference type="Rhea" id="RHEA:12248"/>
        <dbReference type="ChEBI" id="CHEBI:15378"/>
        <dbReference type="ChEBI" id="CHEBI:57783"/>
        <dbReference type="ChEBI" id="CHEBI:58349"/>
        <dbReference type="ChEBI" id="CHEBI:68483"/>
        <dbReference type="ChEBI" id="CHEBI:70757"/>
        <dbReference type="EC" id="1.3.1.98"/>
    </reaction>
</comment>
<organism evidence="19 20">
    <name type="scientific">Corynebacterium lipophilum</name>
    <dbReference type="NCBI Taxonomy" id="2804918"/>
    <lineage>
        <taxon>Bacteria</taxon>
        <taxon>Bacillati</taxon>
        <taxon>Actinomycetota</taxon>
        <taxon>Actinomycetes</taxon>
        <taxon>Mycobacteriales</taxon>
        <taxon>Corynebacteriaceae</taxon>
        <taxon>Corynebacterium</taxon>
    </lineage>
</organism>
<dbReference type="RefSeq" id="WP_071573630.1">
    <property type="nucleotide sequence ID" value="NZ_JAEUWV010000016.1"/>
</dbReference>
<evidence type="ECO:0000256" key="17">
    <source>
        <dbReference type="HAMAP-Rule" id="MF_00037"/>
    </source>
</evidence>
<dbReference type="Pfam" id="PF01565">
    <property type="entry name" value="FAD_binding_4"/>
    <property type="match status" value="1"/>
</dbReference>
<evidence type="ECO:0000256" key="11">
    <source>
        <dbReference type="ARBA" id="ARBA00022960"/>
    </source>
</evidence>
<evidence type="ECO:0000256" key="15">
    <source>
        <dbReference type="ARBA" id="ARBA00023316"/>
    </source>
</evidence>
<dbReference type="InterPro" id="IPR011601">
    <property type="entry name" value="MurB_C"/>
</dbReference>
<evidence type="ECO:0000256" key="6">
    <source>
        <dbReference type="ARBA" id="ARBA00022490"/>
    </source>
</evidence>
<evidence type="ECO:0000256" key="1">
    <source>
        <dbReference type="ARBA" id="ARBA00001974"/>
    </source>
</evidence>
<keyword evidence="12 17" id="KW-0573">Peptidoglycan synthesis</keyword>
<evidence type="ECO:0000313" key="19">
    <source>
        <dbReference type="EMBL" id="MCO6395135.1"/>
    </source>
</evidence>
<dbReference type="Proteomes" id="UP001205920">
    <property type="component" value="Unassembled WGS sequence"/>
</dbReference>
<evidence type="ECO:0000256" key="10">
    <source>
        <dbReference type="ARBA" id="ARBA00022857"/>
    </source>
</evidence>
<keyword evidence="9 17" id="KW-0274">FAD</keyword>
<keyword evidence="14 17" id="KW-0131">Cell cycle</keyword>
<evidence type="ECO:0000256" key="9">
    <source>
        <dbReference type="ARBA" id="ARBA00022827"/>
    </source>
</evidence>
<dbReference type="InterPro" id="IPR016169">
    <property type="entry name" value="FAD-bd_PCMH_sub2"/>
</dbReference>
<dbReference type="NCBIfam" id="TIGR00179">
    <property type="entry name" value="murB"/>
    <property type="match status" value="1"/>
</dbReference>
<evidence type="ECO:0000256" key="4">
    <source>
        <dbReference type="ARBA" id="ARBA00004752"/>
    </source>
</evidence>
<name>A0AAW5HZ56_9CORY</name>
<evidence type="ECO:0000313" key="20">
    <source>
        <dbReference type="Proteomes" id="UP001205920"/>
    </source>
</evidence>
<dbReference type="SUPFAM" id="SSF56176">
    <property type="entry name" value="FAD-binding/transporter-associated domain-like"/>
    <property type="match status" value="1"/>
</dbReference>
<comment type="pathway">
    <text evidence="4 17">Cell wall biogenesis; peptidoglycan biosynthesis.</text>
</comment>
<comment type="subcellular location">
    <subcellularLocation>
        <location evidence="3 17">Cytoplasm</location>
    </subcellularLocation>
</comment>
<dbReference type="Pfam" id="PF02873">
    <property type="entry name" value="MurB_C"/>
    <property type="match status" value="1"/>
</dbReference>
<evidence type="ECO:0000256" key="3">
    <source>
        <dbReference type="ARBA" id="ARBA00004496"/>
    </source>
</evidence>
<evidence type="ECO:0000256" key="16">
    <source>
        <dbReference type="ARBA" id="ARBA00048914"/>
    </source>
</evidence>
<evidence type="ECO:0000256" key="7">
    <source>
        <dbReference type="ARBA" id="ARBA00022618"/>
    </source>
</evidence>
<comment type="caution">
    <text evidence="19">The sequence shown here is derived from an EMBL/GenBank/DDBJ whole genome shotgun (WGS) entry which is preliminary data.</text>
</comment>
<evidence type="ECO:0000256" key="14">
    <source>
        <dbReference type="ARBA" id="ARBA00023306"/>
    </source>
</evidence>
<keyword evidence="6 17" id="KW-0963">Cytoplasm</keyword>
<dbReference type="InterPro" id="IPR016167">
    <property type="entry name" value="FAD-bd_PCMH_sub1"/>
</dbReference>
<gene>
    <name evidence="17" type="primary">murB</name>
    <name evidence="19" type="ORF">JMN37_09165</name>
</gene>
<dbReference type="InterPro" id="IPR003170">
    <property type="entry name" value="MurB"/>
</dbReference>
<dbReference type="NCBIfam" id="NF010478">
    <property type="entry name" value="PRK13903.1"/>
    <property type="match status" value="1"/>
</dbReference>
<dbReference type="Gene3D" id="3.30.465.10">
    <property type="match status" value="1"/>
</dbReference>
<dbReference type="Gene3D" id="3.30.43.10">
    <property type="entry name" value="Uridine Diphospho-n-acetylenolpyruvylglucosamine Reductase, domain 2"/>
    <property type="match status" value="1"/>
</dbReference>
<evidence type="ECO:0000256" key="8">
    <source>
        <dbReference type="ARBA" id="ARBA00022630"/>
    </source>
</evidence>
<keyword evidence="11 17" id="KW-0133">Cell shape</keyword>
<dbReference type="PANTHER" id="PTHR21071">
    <property type="entry name" value="UDP-N-ACETYLENOLPYRUVOYLGLUCOSAMINE REDUCTASE"/>
    <property type="match status" value="1"/>
</dbReference>
<feature type="active site" evidence="17">
    <location>
        <position position="344"/>
    </location>
</feature>
<comment type="cofactor">
    <cofactor evidence="1 17">
        <name>FAD</name>
        <dbReference type="ChEBI" id="CHEBI:57692"/>
    </cofactor>
</comment>
<keyword evidence="15 17" id="KW-0961">Cell wall biogenesis/degradation</keyword>
<evidence type="ECO:0000256" key="13">
    <source>
        <dbReference type="ARBA" id="ARBA00023002"/>
    </source>
</evidence>
<sequence>MVDGYGDFTTCSHSEQTTVDGVSDTSFASMTTLRVGGTPADVIRCDTAEDLAATVARLDAAGTPLLIVGGGSNLVVADGPQAVTAVLVRNPGIELIDATTLRVGAGTVWDDVVAYAVEHGLAGIEALSGIPGSAGATPVQNVGAYGAEIADVLHRVRLWNRETGVDEWVTPESLELAYRYSNLKFTHRAVVLEIELKLTKSDLSAPLRHLGGKRVPLAEARASVLETRRAKGMVLDPADHDTWSAGSFFTNPVVDASVADAIGIEGMPRYPQEDGRVKLSAAWLIERAGFPRGYPGEHAPARLSTKHTLALTNRGNAKADDIVALARDVQAGVERAFGVRLVPEPVWVGMSI</sequence>
<keyword evidence="20" id="KW-1185">Reference proteome</keyword>
<comment type="function">
    <text evidence="2 17">Cell wall formation.</text>
</comment>
<dbReference type="GO" id="GO:0071555">
    <property type="term" value="P:cell wall organization"/>
    <property type="evidence" value="ECO:0007669"/>
    <property type="project" value="UniProtKB-KW"/>
</dbReference>
<feature type="active site" description="Proton donor" evidence="17">
    <location>
        <position position="247"/>
    </location>
</feature>
<reference evidence="19 20" key="1">
    <citation type="submission" date="2021-01" db="EMBL/GenBank/DDBJ databases">
        <title>Identification and Characterization of Corynebacterium sp.</title>
        <authorList>
            <person name="Luo Q."/>
            <person name="Qu P."/>
            <person name="Chen Q."/>
        </authorList>
    </citation>
    <scope>NUCLEOTIDE SEQUENCE [LARGE SCALE GENOMIC DNA]</scope>
    <source>
        <strain evidence="19 20">MC-18</strain>
    </source>
</reference>
<keyword evidence="7 17" id="KW-0132">Cell division</keyword>
<evidence type="ECO:0000256" key="2">
    <source>
        <dbReference type="ARBA" id="ARBA00003921"/>
    </source>
</evidence>
<dbReference type="GO" id="GO:0008360">
    <property type="term" value="P:regulation of cell shape"/>
    <property type="evidence" value="ECO:0007669"/>
    <property type="project" value="UniProtKB-KW"/>
</dbReference>
<dbReference type="HAMAP" id="MF_00037">
    <property type="entry name" value="MurB"/>
    <property type="match status" value="1"/>
</dbReference>
<evidence type="ECO:0000256" key="12">
    <source>
        <dbReference type="ARBA" id="ARBA00022984"/>
    </source>
</evidence>
<dbReference type="EC" id="1.3.1.98" evidence="17"/>
<proteinExistence type="inferred from homology"/>
<evidence type="ECO:0000259" key="18">
    <source>
        <dbReference type="PROSITE" id="PS51387"/>
    </source>
</evidence>
<protein>
    <recommendedName>
        <fullName evidence="17">UDP-N-acetylenolpyruvoylglucosamine reductase</fullName>
        <ecNumber evidence="17">1.3.1.98</ecNumber>
    </recommendedName>
    <alternativeName>
        <fullName evidence="17">UDP-N-acetylmuramate dehydrogenase</fullName>
    </alternativeName>
</protein>
<dbReference type="InterPro" id="IPR036635">
    <property type="entry name" value="MurB_C_sf"/>
</dbReference>
<dbReference type="SUPFAM" id="SSF56194">
    <property type="entry name" value="Uridine diphospho-N-Acetylenolpyruvylglucosamine reductase, MurB, C-terminal domain"/>
    <property type="match status" value="1"/>
</dbReference>
<dbReference type="InterPro" id="IPR016166">
    <property type="entry name" value="FAD-bd_PCMH"/>
</dbReference>
<feature type="active site" evidence="17">
    <location>
        <position position="179"/>
    </location>
</feature>
<keyword evidence="13 17" id="KW-0560">Oxidoreductase</keyword>
<evidence type="ECO:0000256" key="5">
    <source>
        <dbReference type="ARBA" id="ARBA00010485"/>
    </source>
</evidence>